<proteinExistence type="predicted"/>
<protein>
    <submittedName>
        <fullName evidence="1">Uncharacterized protein</fullName>
    </submittedName>
</protein>
<sequence length="92" mass="11044">MFTRSMTAQMAKNKNAKIEMLETKVKLFNTEEKFETKIHAKKAKIESENIVENKRYIGTYFIMSIYILFNKKKDHVNELIQKYYAIAKDYYC</sequence>
<dbReference type="AlphaFoldDB" id="A0A6C0IZU0"/>
<organism evidence="1">
    <name type="scientific">viral metagenome</name>
    <dbReference type="NCBI Taxonomy" id="1070528"/>
    <lineage>
        <taxon>unclassified sequences</taxon>
        <taxon>metagenomes</taxon>
        <taxon>organismal metagenomes</taxon>
    </lineage>
</organism>
<name>A0A6C0IZU0_9ZZZZ</name>
<dbReference type="EMBL" id="MN740297">
    <property type="protein sequence ID" value="QHT98868.1"/>
    <property type="molecule type" value="Genomic_DNA"/>
</dbReference>
<accession>A0A6C0IZU0</accession>
<reference evidence="1" key="1">
    <citation type="journal article" date="2020" name="Nature">
        <title>Giant virus diversity and host interactions through global metagenomics.</title>
        <authorList>
            <person name="Schulz F."/>
            <person name="Roux S."/>
            <person name="Paez-Espino D."/>
            <person name="Jungbluth S."/>
            <person name="Walsh D.A."/>
            <person name="Denef V.J."/>
            <person name="McMahon K.D."/>
            <person name="Konstantinidis K.T."/>
            <person name="Eloe-Fadrosh E.A."/>
            <person name="Kyrpides N.C."/>
            <person name="Woyke T."/>
        </authorList>
    </citation>
    <scope>NUCLEOTIDE SEQUENCE</scope>
    <source>
        <strain evidence="1">GVMAG-M-3300025695-21</strain>
    </source>
</reference>
<evidence type="ECO:0000313" key="1">
    <source>
        <dbReference type="EMBL" id="QHT98868.1"/>
    </source>
</evidence>